<evidence type="ECO:0000256" key="4">
    <source>
        <dbReference type="ARBA" id="ARBA00022679"/>
    </source>
</evidence>
<comment type="function">
    <text evidence="8">Catalyzes the transfer of a phosphate group to glutamate to form L-glutamate 5-phosphate.</text>
</comment>
<dbReference type="Pfam" id="PF00696">
    <property type="entry name" value="AA_kinase"/>
    <property type="match status" value="1"/>
</dbReference>
<dbReference type="GO" id="GO:0005524">
    <property type="term" value="F:ATP binding"/>
    <property type="evidence" value="ECO:0007669"/>
    <property type="project" value="UniProtKB-KW"/>
</dbReference>
<dbReference type="RefSeq" id="WP_126380961.1">
    <property type="nucleotide sequence ID" value="NZ_AP017378.1"/>
</dbReference>
<dbReference type="OrthoDB" id="9804434at2"/>
<dbReference type="InterPro" id="IPR002478">
    <property type="entry name" value="PUA"/>
</dbReference>
<dbReference type="PROSITE" id="PS50890">
    <property type="entry name" value="PUA"/>
    <property type="match status" value="1"/>
</dbReference>
<dbReference type="EMBL" id="AP017378">
    <property type="protein sequence ID" value="BBD09969.1"/>
    <property type="molecule type" value="Genomic_DNA"/>
</dbReference>
<feature type="binding site" evidence="8">
    <location>
        <position position="20"/>
    </location>
    <ligand>
        <name>ATP</name>
        <dbReference type="ChEBI" id="CHEBI:30616"/>
    </ligand>
</feature>
<dbReference type="InterPro" id="IPR015947">
    <property type="entry name" value="PUA-like_sf"/>
</dbReference>
<keyword evidence="7 8" id="KW-0067">ATP-binding</keyword>
<comment type="subcellular location">
    <subcellularLocation>
        <location evidence="8">Cytoplasm</location>
    </subcellularLocation>
</comment>
<organism evidence="10 11">
    <name type="scientific">Desulfovibrio ferrophilus</name>
    <dbReference type="NCBI Taxonomy" id="241368"/>
    <lineage>
        <taxon>Bacteria</taxon>
        <taxon>Pseudomonadati</taxon>
        <taxon>Thermodesulfobacteriota</taxon>
        <taxon>Desulfovibrionia</taxon>
        <taxon>Desulfovibrionales</taxon>
        <taxon>Desulfovibrionaceae</taxon>
        <taxon>Desulfovibrio</taxon>
    </lineage>
</organism>
<dbReference type="GO" id="GO:0003723">
    <property type="term" value="F:RNA binding"/>
    <property type="evidence" value="ECO:0007669"/>
    <property type="project" value="InterPro"/>
</dbReference>
<dbReference type="GO" id="GO:0055129">
    <property type="term" value="P:L-proline biosynthetic process"/>
    <property type="evidence" value="ECO:0007669"/>
    <property type="project" value="UniProtKB-UniRule"/>
</dbReference>
<dbReference type="SUPFAM" id="SSF53633">
    <property type="entry name" value="Carbamate kinase-like"/>
    <property type="match status" value="1"/>
</dbReference>
<dbReference type="PIRSF" id="PIRSF000729">
    <property type="entry name" value="GK"/>
    <property type="match status" value="1"/>
</dbReference>
<dbReference type="InterPro" id="IPR036393">
    <property type="entry name" value="AceGlu_kinase-like_sf"/>
</dbReference>
<dbReference type="EC" id="2.7.2.11" evidence="8"/>
<feature type="domain" description="PUA" evidence="9">
    <location>
        <begin position="284"/>
        <end position="364"/>
    </location>
</feature>
<evidence type="ECO:0000259" key="9">
    <source>
        <dbReference type="SMART" id="SM00359"/>
    </source>
</evidence>
<dbReference type="UniPathway" id="UPA00098">
    <property type="reaction ID" value="UER00359"/>
</dbReference>
<dbReference type="Gene3D" id="2.30.130.10">
    <property type="entry name" value="PUA domain"/>
    <property type="match status" value="1"/>
</dbReference>
<dbReference type="InterPro" id="IPR001048">
    <property type="entry name" value="Asp/Glu/Uridylate_kinase"/>
</dbReference>
<dbReference type="InterPro" id="IPR005715">
    <property type="entry name" value="Glu_5kinase/COase_Synthase"/>
</dbReference>
<evidence type="ECO:0000256" key="7">
    <source>
        <dbReference type="ARBA" id="ARBA00022840"/>
    </source>
</evidence>
<evidence type="ECO:0000256" key="6">
    <source>
        <dbReference type="ARBA" id="ARBA00022777"/>
    </source>
</evidence>
<keyword evidence="2 8" id="KW-0028">Amino-acid biosynthesis</keyword>
<dbReference type="InterPro" id="IPR041739">
    <property type="entry name" value="G5K_ProB"/>
</dbReference>
<gene>
    <name evidence="8" type="primary">proB</name>
    <name evidence="10" type="ORF">DFE_3243</name>
</gene>
<reference evidence="10 11" key="1">
    <citation type="journal article" date="2018" name="Sci. Adv.">
        <title>Multi-heme cytochromes provide a pathway for survival in energy-limited environments.</title>
        <authorList>
            <person name="Deng X."/>
            <person name="Dohmae N."/>
            <person name="Nealson K.H."/>
            <person name="Hashimoto K."/>
            <person name="Okamoto A."/>
        </authorList>
    </citation>
    <scope>NUCLEOTIDE SEQUENCE [LARGE SCALE GENOMIC DNA]</scope>
    <source>
        <strain evidence="10 11">IS5</strain>
    </source>
</reference>
<name>A0A2Z6B378_9BACT</name>
<dbReference type="GO" id="GO:0005829">
    <property type="term" value="C:cytosol"/>
    <property type="evidence" value="ECO:0007669"/>
    <property type="project" value="TreeGrafter"/>
</dbReference>
<evidence type="ECO:0000313" key="10">
    <source>
        <dbReference type="EMBL" id="BBD09969.1"/>
    </source>
</evidence>
<keyword evidence="6 8" id="KW-0418">Kinase</keyword>
<dbReference type="HAMAP" id="MF_00456">
    <property type="entry name" value="ProB"/>
    <property type="match status" value="1"/>
</dbReference>
<evidence type="ECO:0000256" key="1">
    <source>
        <dbReference type="ARBA" id="ARBA00022490"/>
    </source>
</evidence>
<dbReference type="FunFam" id="3.40.1160.10:FF:000006">
    <property type="entry name" value="Glutamate 5-kinase"/>
    <property type="match status" value="1"/>
</dbReference>
<comment type="pathway">
    <text evidence="8">Amino-acid biosynthesis; L-proline biosynthesis; L-glutamate 5-semialdehyde from L-glutamate: step 1/2.</text>
</comment>
<dbReference type="CDD" id="cd04242">
    <property type="entry name" value="AAK_G5K_ProB"/>
    <property type="match status" value="1"/>
</dbReference>
<feature type="binding site" evidence="8">
    <location>
        <position position="156"/>
    </location>
    <ligand>
        <name>substrate</name>
    </ligand>
</feature>
<dbReference type="Gene3D" id="3.40.1160.10">
    <property type="entry name" value="Acetylglutamate kinase-like"/>
    <property type="match status" value="2"/>
</dbReference>
<dbReference type="InterPro" id="IPR001057">
    <property type="entry name" value="Glu/AcGlu_kinase"/>
</dbReference>
<dbReference type="Proteomes" id="UP000269883">
    <property type="component" value="Chromosome"/>
</dbReference>
<dbReference type="PRINTS" id="PR00474">
    <property type="entry name" value="GLU5KINASE"/>
</dbReference>
<comment type="caution">
    <text evidence="8">Lacks conserved residue(s) required for the propagation of feature annotation.</text>
</comment>
<feature type="binding site" evidence="8">
    <location>
        <begin position="218"/>
        <end position="224"/>
    </location>
    <ligand>
        <name>ATP</name>
        <dbReference type="ChEBI" id="CHEBI:30616"/>
    </ligand>
</feature>
<feature type="binding site" evidence="8">
    <location>
        <position position="59"/>
    </location>
    <ligand>
        <name>substrate</name>
    </ligand>
</feature>
<dbReference type="PANTHER" id="PTHR43654:SF1">
    <property type="entry name" value="ISOPENTENYL PHOSPHATE KINASE"/>
    <property type="match status" value="1"/>
</dbReference>
<keyword evidence="1 8" id="KW-0963">Cytoplasm</keyword>
<dbReference type="PANTHER" id="PTHR43654">
    <property type="entry name" value="GLUTAMATE 5-KINASE"/>
    <property type="match status" value="1"/>
</dbReference>
<comment type="similarity">
    <text evidence="8">Belongs to the glutamate 5-kinase family.</text>
</comment>
<dbReference type="InterPro" id="IPR011529">
    <property type="entry name" value="Glu_5kinase"/>
</dbReference>
<dbReference type="KEGG" id="dfl:DFE_3243"/>
<dbReference type="CDD" id="cd21157">
    <property type="entry name" value="PUA_G5K"/>
    <property type="match status" value="1"/>
</dbReference>
<feature type="binding site" evidence="8">
    <location>
        <position position="144"/>
    </location>
    <ligand>
        <name>substrate</name>
    </ligand>
</feature>
<evidence type="ECO:0000313" key="11">
    <source>
        <dbReference type="Proteomes" id="UP000269883"/>
    </source>
</evidence>
<dbReference type="Pfam" id="PF01472">
    <property type="entry name" value="PUA"/>
    <property type="match status" value="1"/>
</dbReference>
<sequence>MGWRKQRTAVMKAARRVVIKVGSAVLTGPEGLDLRIVSRLADQLADLHDQGLDVVLVSSGAVAAGRRRVKVDIDGMPARQAASAIGQSRLMHAYDEAFERYGKTSAQILLTRDDLKSRKRFLNVLNTFRTLLDWRVIPVVNENDTVSVQELKFGDNDSLASLVVNLVDADLYVNLTSAKGVFDSNPDNNPDAKCLPCIENICAMDLDSSCDGKTTDGTGGMYSKLLAARRTAQLGVPTLILSGHEFYGLKRVFEGEELGTWIVPDGKSISSRKFWLAYNNQPEGVLTVDPGASAALVNRGKSLLPAGITAVDGDFGEGALVRITDPGGDTLGVGLVNYAAADIVQIMGRKSADIASILGSCPYPEAIHRDNLLLDAAV</sequence>
<evidence type="ECO:0000256" key="5">
    <source>
        <dbReference type="ARBA" id="ARBA00022741"/>
    </source>
</evidence>
<keyword evidence="11" id="KW-1185">Reference proteome</keyword>
<keyword evidence="4 8" id="KW-0808">Transferase</keyword>
<accession>A0A2Z6B378</accession>
<dbReference type="NCBIfam" id="TIGR01027">
    <property type="entry name" value="proB"/>
    <property type="match status" value="1"/>
</dbReference>
<dbReference type="GO" id="GO:0004349">
    <property type="term" value="F:glutamate 5-kinase activity"/>
    <property type="evidence" value="ECO:0007669"/>
    <property type="project" value="UniProtKB-UniRule"/>
</dbReference>
<dbReference type="SMART" id="SM00359">
    <property type="entry name" value="PUA"/>
    <property type="match status" value="1"/>
</dbReference>
<evidence type="ECO:0000256" key="2">
    <source>
        <dbReference type="ARBA" id="ARBA00022605"/>
    </source>
</evidence>
<keyword evidence="3 8" id="KW-0641">Proline biosynthesis</keyword>
<dbReference type="InterPro" id="IPR036974">
    <property type="entry name" value="PUA_sf"/>
</dbReference>
<comment type="catalytic activity">
    <reaction evidence="8">
        <text>L-glutamate + ATP = L-glutamyl 5-phosphate + ADP</text>
        <dbReference type="Rhea" id="RHEA:14877"/>
        <dbReference type="ChEBI" id="CHEBI:29985"/>
        <dbReference type="ChEBI" id="CHEBI:30616"/>
        <dbReference type="ChEBI" id="CHEBI:58274"/>
        <dbReference type="ChEBI" id="CHEBI:456216"/>
        <dbReference type="EC" id="2.7.2.11"/>
    </reaction>
</comment>
<evidence type="ECO:0000256" key="3">
    <source>
        <dbReference type="ARBA" id="ARBA00022650"/>
    </source>
</evidence>
<dbReference type="SUPFAM" id="SSF88697">
    <property type="entry name" value="PUA domain-like"/>
    <property type="match status" value="1"/>
</dbReference>
<evidence type="ECO:0000256" key="8">
    <source>
        <dbReference type="HAMAP-Rule" id="MF_00456"/>
    </source>
</evidence>
<keyword evidence="5 8" id="KW-0547">Nucleotide-binding</keyword>
<protein>
    <recommendedName>
        <fullName evidence="8">Glutamate 5-kinase</fullName>
        <ecNumber evidence="8">2.7.2.11</ecNumber>
    </recommendedName>
    <alternativeName>
        <fullName evidence="8">Gamma-glutamyl kinase</fullName>
        <shortName evidence="8">GK</shortName>
    </alternativeName>
</protein>
<dbReference type="AlphaFoldDB" id="A0A2Z6B378"/>
<proteinExistence type="inferred from homology"/>